<evidence type="ECO:0000259" key="5">
    <source>
        <dbReference type="PROSITE" id="PS51094"/>
    </source>
</evidence>
<proteinExistence type="predicted"/>
<dbReference type="AlphaFoldDB" id="A0A852T6J7"/>
<dbReference type="Pfam" id="PF00874">
    <property type="entry name" value="PRD"/>
    <property type="match status" value="2"/>
</dbReference>
<protein>
    <submittedName>
        <fullName evidence="7">Lichenan operon transcriptional antiterminator</fullName>
    </submittedName>
</protein>
<keyword evidence="4" id="KW-0804">Transcription</keyword>
<evidence type="ECO:0000313" key="7">
    <source>
        <dbReference type="EMBL" id="NYE04390.1"/>
    </source>
</evidence>
<dbReference type="Pfam" id="PF08279">
    <property type="entry name" value="HTH_11"/>
    <property type="match status" value="1"/>
</dbReference>
<keyword evidence="2" id="KW-0805">Transcription regulation</keyword>
<evidence type="ECO:0000256" key="4">
    <source>
        <dbReference type="ARBA" id="ARBA00023163"/>
    </source>
</evidence>
<reference evidence="8" key="1">
    <citation type="submission" date="2020-07" db="EMBL/GenBank/DDBJ databases">
        <authorList>
            <person name="Partida-Martinez L."/>
            <person name="Huntemann M."/>
            <person name="Clum A."/>
            <person name="Wang J."/>
            <person name="Palaniappan K."/>
            <person name="Ritter S."/>
            <person name="Chen I.-M."/>
            <person name="Stamatis D."/>
            <person name="Reddy T."/>
            <person name="O'Malley R."/>
            <person name="Daum C."/>
            <person name="Shapiro N."/>
            <person name="Ivanova N."/>
            <person name="Kyrpides N."/>
            <person name="Woyke T."/>
        </authorList>
    </citation>
    <scope>NUCLEOTIDE SEQUENCE [LARGE SCALE GENOMIC DNA]</scope>
    <source>
        <strain evidence="8">AT2.8</strain>
    </source>
</reference>
<dbReference type="PROSITE" id="PS51372">
    <property type="entry name" value="PRD_2"/>
    <property type="match status" value="2"/>
</dbReference>
<evidence type="ECO:0000259" key="6">
    <source>
        <dbReference type="PROSITE" id="PS51372"/>
    </source>
</evidence>
<dbReference type="InterPro" id="IPR050661">
    <property type="entry name" value="BglG_antiterminators"/>
</dbReference>
<reference evidence="8" key="2">
    <citation type="submission" date="2020-08" db="EMBL/GenBank/DDBJ databases">
        <title>The Agave Microbiome: Exploring the role of microbial communities in plant adaptations to desert environments.</title>
        <authorList>
            <person name="Partida-Martinez L.P."/>
        </authorList>
    </citation>
    <scope>NUCLEOTIDE SEQUENCE [LARGE SCALE GENOMIC DNA]</scope>
    <source>
        <strain evidence="8">AT2.8</strain>
    </source>
</reference>
<dbReference type="Pfam" id="PF00359">
    <property type="entry name" value="PTS_EIIA_2"/>
    <property type="match status" value="1"/>
</dbReference>
<dbReference type="SUPFAM" id="SSF55804">
    <property type="entry name" value="Phoshotransferase/anion transport protein"/>
    <property type="match status" value="1"/>
</dbReference>
<dbReference type="PANTHER" id="PTHR30185:SF12">
    <property type="entry name" value="TRANSCRIPTIONAL REGULATOR MANR"/>
    <property type="match status" value="1"/>
</dbReference>
<feature type="domain" description="PTS EIIA type-2" evidence="5">
    <location>
        <begin position="499"/>
        <end position="641"/>
    </location>
</feature>
<dbReference type="InterPro" id="IPR013196">
    <property type="entry name" value="HTH_11"/>
</dbReference>
<feature type="domain" description="PRD" evidence="6">
    <location>
        <begin position="177"/>
        <end position="279"/>
    </location>
</feature>
<dbReference type="Proteomes" id="UP000548423">
    <property type="component" value="Unassembled WGS sequence"/>
</dbReference>
<evidence type="ECO:0000313" key="8">
    <source>
        <dbReference type="Proteomes" id="UP000548423"/>
    </source>
</evidence>
<dbReference type="EMBL" id="JACCBX010000002">
    <property type="protein sequence ID" value="NYE04390.1"/>
    <property type="molecule type" value="Genomic_DNA"/>
</dbReference>
<dbReference type="GO" id="GO:0006355">
    <property type="term" value="P:regulation of DNA-templated transcription"/>
    <property type="evidence" value="ECO:0007669"/>
    <property type="project" value="InterPro"/>
</dbReference>
<dbReference type="PROSITE" id="PS51094">
    <property type="entry name" value="PTS_EIIA_TYPE_2"/>
    <property type="match status" value="1"/>
</dbReference>
<dbReference type="SUPFAM" id="SSF63520">
    <property type="entry name" value="PTS-regulatory domain, PRD"/>
    <property type="match status" value="2"/>
</dbReference>
<dbReference type="Gene3D" id="1.10.10.10">
    <property type="entry name" value="Winged helix-like DNA-binding domain superfamily/Winged helix DNA-binding domain"/>
    <property type="match status" value="1"/>
</dbReference>
<evidence type="ECO:0000256" key="2">
    <source>
        <dbReference type="ARBA" id="ARBA00023015"/>
    </source>
</evidence>
<keyword evidence="1" id="KW-0677">Repeat</keyword>
<dbReference type="InterPro" id="IPR036388">
    <property type="entry name" value="WH-like_DNA-bd_sf"/>
</dbReference>
<dbReference type="Gene3D" id="3.40.930.10">
    <property type="entry name" value="Mannitol-specific EII, Chain A"/>
    <property type="match status" value="1"/>
</dbReference>
<dbReference type="InterPro" id="IPR002178">
    <property type="entry name" value="PTS_EIIA_type-2_dom"/>
</dbReference>
<dbReference type="InterPro" id="IPR016152">
    <property type="entry name" value="PTrfase/Anion_transptr"/>
</dbReference>
<evidence type="ECO:0000256" key="3">
    <source>
        <dbReference type="ARBA" id="ARBA00023159"/>
    </source>
</evidence>
<keyword evidence="3" id="KW-0010">Activator</keyword>
<dbReference type="Pfam" id="PF05043">
    <property type="entry name" value="Mga"/>
    <property type="match status" value="1"/>
</dbReference>
<gene>
    <name evidence="7" type="ORF">F4694_001134</name>
</gene>
<dbReference type="InterPro" id="IPR007737">
    <property type="entry name" value="Mga_HTH"/>
</dbReference>
<comment type="caution">
    <text evidence="7">The sequence shown here is derived from an EMBL/GenBank/DDBJ whole genome shotgun (WGS) entry which is preliminary data.</text>
</comment>
<feature type="domain" description="PRD" evidence="6">
    <location>
        <begin position="289"/>
        <end position="395"/>
    </location>
</feature>
<accession>A0A852T6J7</accession>
<name>A0A852T6J7_9BACI</name>
<sequence length="641" mass="74956">MKKEREREIIQFLLNKNDWVKADIFAKQFSVSSRSIRKYVNEINETTSPSVLIMSSNLGYKINETVYHEMQHKKNKETTVGLTPLERLYYLLKQSIAHSEGMDIFDISEEIYVSTSTIEGDLKKAKSLLEKFNLSFKRDGDLFILSGLERDKRKLMSHIFYEETKDQFLHLESIQSAFGYDLKDFKEELIKVLASYNLYINEYTIGNILLHIVIATDRVSQHRTISEDNIEALTKTNEYKAASDIAKLIKSEFGTTFEGAELYYLTILLISKATILSYDNLNNENLGEYIEQRYIRLVNEIIHKVKDYYLVDIYGDEFLIKFTLHIRNLINRAKHNYLSKNPLTKQIKSSYPLIYDLAVFISNEIQKKENIQINEDEIAYIAFHIGAFLERQKTLENKITCTVVCPEYYNMHIPMLKRLEQIFGEQIEISRVITKLDSDFGQIDSDLMITTVQIPKRTEYEIVHLNPFFLEEDIQKIQHSITKINKKRSRTKLKNHLISLFDPHLFQQNIYLKNEFEMIRFIGVKLVQLGFIEEGGIDDIIEREKMSSTSFNNNVAVPHSMQMNALKSAISIVLNDKPVNWGNNCVQIIALIALNKEERSIFRDIYDSFIKILSEPKNVYLLLRSNNYDKFINTLLLLMEE</sequence>
<organism evidence="7 8">
    <name type="scientific">Neobacillus niacini</name>
    <dbReference type="NCBI Taxonomy" id="86668"/>
    <lineage>
        <taxon>Bacteria</taxon>
        <taxon>Bacillati</taxon>
        <taxon>Bacillota</taxon>
        <taxon>Bacilli</taxon>
        <taxon>Bacillales</taxon>
        <taxon>Bacillaceae</taxon>
        <taxon>Neobacillus</taxon>
    </lineage>
</organism>
<dbReference type="InterPro" id="IPR011608">
    <property type="entry name" value="PRD"/>
</dbReference>
<dbReference type="InterPro" id="IPR036634">
    <property type="entry name" value="PRD_sf"/>
</dbReference>
<dbReference type="PANTHER" id="PTHR30185">
    <property type="entry name" value="CRYPTIC BETA-GLUCOSIDE BGL OPERON ANTITERMINATOR"/>
    <property type="match status" value="1"/>
</dbReference>
<evidence type="ECO:0000256" key="1">
    <source>
        <dbReference type="ARBA" id="ARBA00022737"/>
    </source>
</evidence>
<dbReference type="Gene3D" id="1.10.1790.10">
    <property type="entry name" value="PRD domain"/>
    <property type="match status" value="2"/>
</dbReference>